<dbReference type="Gene3D" id="3.90.550.10">
    <property type="entry name" value="Spore Coat Polysaccharide Biosynthesis Protein SpsA, Chain A"/>
    <property type="match status" value="1"/>
</dbReference>
<name>A0AA46N316_9BACT</name>
<dbReference type="Pfam" id="PF00535">
    <property type="entry name" value="Glycos_transf_2"/>
    <property type="match status" value="1"/>
</dbReference>
<dbReference type="SFLD" id="SFLDS00029">
    <property type="entry name" value="Radical_SAM"/>
    <property type="match status" value="1"/>
</dbReference>
<dbReference type="InterPro" id="IPR007197">
    <property type="entry name" value="rSAM"/>
</dbReference>
<dbReference type="InterPro" id="IPR058240">
    <property type="entry name" value="rSAM_sf"/>
</dbReference>
<dbReference type="Proteomes" id="UP001164100">
    <property type="component" value="Chromosome"/>
</dbReference>
<evidence type="ECO:0000259" key="8">
    <source>
        <dbReference type="PROSITE" id="PS51918"/>
    </source>
</evidence>
<dbReference type="InterPro" id="IPR013785">
    <property type="entry name" value="Aldolase_TIM"/>
</dbReference>
<accession>A0AA46N316</accession>
<evidence type="ECO:0000256" key="6">
    <source>
        <dbReference type="ARBA" id="ARBA00023004"/>
    </source>
</evidence>
<dbReference type="SFLD" id="SFLDG01067">
    <property type="entry name" value="SPASM/twitch_domain_containing"/>
    <property type="match status" value="1"/>
</dbReference>
<keyword evidence="7" id="KW-0411">Iron-sulfur</keyword>
<dbReference type="CDD" id="cd01335">
    <property type="entry name" value="Radical_SAM"/>
    <property type="match status" value="1"/>
</dbReference>
<dbReference type="AlphaFoldDB" id="A0AA46N316"/>
<dbReference type="EMBL" id="CP099556">
    <property type="protein sequence ID" value="UYF42483.1"/>
    <property type="molecule type" value="Genomic_DNA"/>
</dbReference>
<evidence type="ECO:0000313" key="9">
    <source>
        <dbReference type="EMBL" id="UYF42483.1"/>
    </source>
</evidence>
<dbReference type="SUPFAM" id="SSF53448">
    <property type="entry name" value="Nucleotide-diphospho-sugar transferases"/>
    <property type="match status" value="1"/>
</dbReference>
<dbReference type="GO" id="GO:0051536">
    <property type="term" value="F:iron-sulfur cluster binding"/>
    <property type="evidence" value="ECO:0007669"/>
    <property type="project" value="UniProtKB-KW"/>
</dbReference>
<keyword evidence="2 9" id="KW-0328">Glycosyltransferase</keyword>
<evidence type="ECO:0000256" key="4">
    <source>
        <dbReference type="ARBA" id="ARBA00022691"/>
    </source>
</evidence>
<evidence type="ECO:0000256" key="1">
    <source>
        <dbReference type="ARBA" id="ARBA00001966"/>
    </source>
</evidence>
<keyword evidence="4" id="KW-0949">S-adenosyl-L-methionine</keyword>
<protein>
    <submittedName>
        <fullName evidence="9">Glycosyltransferase</fullName>
        <ecNumber evidence="9">2.4.-.-</ecNumber>
    </submittedName>
</protein>
<dbReference type="Gene3D" id="3.40.50.720">
    <property type="entry name" value="NAD(P)-binding Rossmann-like Domain"/>
    <property type="match status" value="1"/>
</dbReference>
<dbReference type="PANTHER" id="PTHR22916">
    <property type="entry name" value="GLYCOSYLTRANSFERASE"/>
    <property type="match status" value="1"/>
</dbReference>
<proteinExistence type="predicted"/>
<keyword evidence="5" id="KW-0479">Metal-binding</keyword>
<feature type="domain" description="Radical SAM core" evidence="8">
    <location>
        <begin position="425"/>
        <end position="643"/>
    </location>
</feature>
<evidence type="ECO:0000256" key="2">
    <source>
        <dbReference type="ARBA" id="ARBA00022676"/>
    </source>
</evidence>
<dbReference type="InterPro" id="IPR001173">
    <property type="entry name" value="Glyco_trans_2-like"/>
</dbReference>
<comment type="cofactor">
    <cofactor evidence="1">
        <name>[4Fe-4S] cluster</name>
        <dbReference type="ChEBI" id="CHEBI:49883"/>
    </cofactor>
</comment>
<dbReference type="EC" id="2.4.-.-" evidence="9"/>
<evidence type="ECO:0000256" key="3">
    <source>
        <dbReference type="ARBA" id="ARBA00022679"/>
    </source>
</evidence>
<dbReference type="Pfam" id="PF04055">
    <property type="entry name" value="Radical_SAM"/>
    <property type="match status" value="1"/>
</dbReference>
<dbReference type="GO" id="GO:0046872">
    <property type="term" value="F:metal ion binding"/>
    <property type="evidence" value="ECO:0007669"/>
    <property type="project" value="UniProtKB-KW"/>
</dbReference>
<reference evidence="9" key="1">
    <citation type="journal article" date="2022" name="Front. Microbiol.">
        <title>Species classification and novel plasmid identifications in Arcobacter cryaerophilus and Arcobacter cryaerophilus-like organisms.</title>
        <authorList>
            <person name="Zhou G."/>
            <person name="Wang M."/>
            <person name="Wang H."/>
            <person name="Chen X."/>
            <person name="Gu Y."/>
            <person name="Shao Z."/>
            <person name="Zhang J."/>
            <person name="Zhang M."/>
        </authorList>
    </citation>
    <scope>NUCLEOTIDE SEQUENCE</scope>
    <source>
        <strain evidence="9">ICDCAC48</strain>
    </source>
</reference>
<keyword evidence="3 9" id="KW-0808">Transferase</keyword>
<evidence type="ECO:0000256" key="7">
    <source>
        <dbReference type="ARBA" id="ARBA00023014"/>
    </source>
</evidence>
<dbReference type="PANTHER" id="PTHR22916:SF51">
    <property type="entry name" value="GLYCOSYLTRANSFERASE EPSH-RELATED"/>
    <property type="match status" value="1"/>
</dbReference>
<dbReference type="PROSITE" id="PS51918">
    <property type="entry name" value="RADICAL_SAM"/>
    <property type="match status" value="1"/>
</dbReference>
<dbReference type="SUPFAM" id="SSF102114">
    <property type="entry name" value="Radical SAM enzymes"/>
    <property type="match status" value="1"/>
</dbReference>
<dbReference type="CDD" id="cd00761">
    <property type="entry name" value="Glyco_tranf_GTA_type"/>
    <property type="match status" value="1"/>
</dbReference>
<sequence>MKFSVIIPTYKGKTFIEDSIKSVFLQKSHLFDIEIVVVDDCSTDDTFEYLTQLTGKYDILKVFKQDKNGGPGMARNRGIIESSGDYLFFLDDDDIFNEGAFQEVYNSLNLKSDVNVLYFNWEYDKKSSAKIYGYEGRDDLPLLERSKKEIIESYLLNKIDCSVIYSVFNREFLLENNIKFREGIHEDIDFMFEIIVRSNSSSIIEKTLYVKNNRENSIVNSFSQKHILGYYGGLSKMYNLLVATNNYKNFEEPFIKGVINITASRIMRIFNLTEDDIIREEMLSYLFQTVNELFNSIEQDNDYLSAKEFKTKYEMIFERFLSYSKEEYNDFKLFMDDIKDKFWSCFDLHNSIFLAPDEIRTCCKRYFHKDELKGDVVLLKGDDKEIFTYENILNKKINLFKEINRENASECEGCPFLKFDKWGTPLENGIKYLSFEYHSVCNMKCTYCSDTYYGGKKSVYDIEKMIDSFKEREKISNIPYVIWGGGEPTLDKSFVKILKILDSTLDTAKQRVITNAVKFVPELKELIDKNKAYIVTSIDAGTVDTFKSIRGISQIDKVLNNLKAYSKDNQHNVIIKYLLLDNNKSFEEIGEFVDLINKYELNGCNFQISYNFKSDIIKYEDLEKMAYLYCLLLKNRAEFIFLDDLIWQRLQDINSEQFESILLFLEKHELSAYIAKKSDYSNVIIWGTGAQADLIMRKSHFFKNVLIDFFVDPRKEVIGKEFFNKTIKSPDSIVNNSTLPVFIGAVQSAPLIYQQYKEYGYDTNLIIKKLVL</sequence>
<organism evidence="9 10">
    <name type="scientific">Aliarcobacter cryaerophilus</name>
    <dbReference type="NCBI Taxonomy" id="28198"/>
    <lineage>
        <taxon>Bacteria</taxon>
        <taxon>Pseudomonadati</taxon>
        <taxon>Campylobacterota</taxon>
        <taxon>Epsilonproteobacteria</taxon>
        <taxon>Campylobacterales</taxon>
        <taxon>Arcobacteraceae</taxon>
        <taxon>Aliarcobacter</taxon>
    </lineage>
</organism>
<dbReference type="Gene3D" id="3.20.20.70">
    <property type="entry name" value="Aldolase class I"/>
    <property type="match status" value="1"/>
</dbReference>
<gene>
    <name evidence="9" type="ORF">NGX11_06125</name>
</gene>
<keyword evidence="6" id="KW-0408">Iron</keyword>
<evidence type="ECO:0000256" key="5">
    <source>
        <dbReference type="ARBA" id="ARBA00022723"/>
    </source>
</evidence>
<dbReference type="RefSeq" id="WP_263514098.1">
    <property type="nucleotide sequence ID" value="NZ_CP099556.1"/>
</dbReference>
<dbReference type="GO" id="GO:0016758">
    <property type="term" value="F:hexosyltransferase activity"/>
    <property type="evidence" value="ECO:0007669"/>
    <property type="project" value="UniProtKB-ARBA"/>
</dbReference>
<dbReference type="InterPro" id="IPR029044">
    <property type="entry name" value="Nucleotide-diphossugar_trans"/>
</dbReference>
<evidence type="ECO:0000313" key="10">
    <source>
        <dbReference type="Proteomes" id="UP001164100"/>
    </source>
</evidence>